<accession>A0ABU5HFG8</accession>
<organism evidence="1 2">
    <name type="scientific">Hyalangium rubrum</name>
    <dbReference type="NCBI Taxonomy" id="3103134"/>
    <lineage>
        <taxon>Bacteria</taxon>
        <taxon>Pseudomonadati</taxon>
        <taxon>Myxococcota</taxon>
        <taxon>Myxococcia</taxon>
        <taxon>Myxococcales</taxon>
        <taxon>Cystobacterineae</taxon>
        <taxon>Archangiaceae</taxon>
        <taxon>Hyalangium</taxon>
    </lineage>
</organism>
<protein>
    <recommendedName>
        <fullName evidence="3">Lipoprotein</fullName>
    </recommendedName>
</protein>
<keyword evidence="2" id="KW-1185">Reference proteome</keyword>
<reference evidence="1 2" key="1">
    <citation type="submission" date="2023-12" db="EMBL/GenBank/DDBJ databases">
        <title>the genome sequence of Hyalangium sp. s54d21.</title>
        <authorList>
            <person name="Zhang X."/>
        </authorList>
    </citation>
    <scope>NUCLEOTIDE SEQUENCE [LARGE SCALE GENOMIC DNA]</scope>
    <source>
        <strain evidence="2">s54d21</strain>
    </source>
</reference>
<proteinExistence type="predicted"/>
<comment type="caution">
    <text evidence="1">The sequence shown here is derived from an EMBL/GenBank/DDBJ whole genome shotgun (WGS) entry which is preliminary data.</text>
</comment>
<name>A0ABU5HFG8_9BACT</name>
<sequence>MLRQLRGFPFLLLTLLLTLTGCGDVVSPEHPGEPLVTITGQMMPTPDAQLTGEIRLALVWYPQWLAADDREGPPGVLQEVITEDVVYQGSFPANYRFHIYRPPPEEALAELGEGLQGKGAFGILLAYKDGNGNGKLDPIAMHGAPVDRVIGSSLLGGERSTFAVVYVSTEQPAATGLKPGFNLIQGVNSESSAVVPPSTSLPLSLTSGGPFFDAFVCEAGWLTFLALDVCGLDGGDVIEQGKLTVEGRVGLNGTEAKVELEVRYENQARQDATVTLNGRSIPYDTRFAAYSFSEPNSAQLTPGSSFEIAVTLGQDSLRRTFRMPGEFAITAPTADTQARSGEPLTLRWTASEGATAYFAGFGAGQAGMGIIVEDGSLAYTFDTTNASGQGEAYVEARITPTDVESWVTTALSRERTFSFVP</sequence>
<evidence type="ECO:0000313" key="1">
    <source>
        <dbReference type="EMBL" id="MDY7231879.1"/>
    </source>
</evidence>
<evidence type="ECO:0000313" key="2">
    <source>
        <dbReference type="Proteomes" id="UP001291309"/>
    </source>
</evidence>
<dbReference type="Proteomes" id="UP001291309">
    <property type="component" value="Unassembled WGS sequence"/>
</dbReference>
<dbReference type="EMBL" id="JAXIVS010000016">
    <property type="protein sequence ID" value="MDY7231879.1"/>
    <property type="molecule type" value="Genomic_DNA"/>
</dbReference>
<dbReference type="PROSITE" id="PS51257">
    <property type="entry name" value="PROKAR_LIPOPROTEIN"/>
    <property type="match status" value="1"/>
</dbReference>
<gene>
    <name evidence="1" type="ORF">SYV04_36165</name>
</gene>
<dbReference type="RefSeq" id="WP_321550590.1">
    <property type="nucleotide sequence ID" value="NZ_JAXIVS010000016.1"/>
</dbReference>
<evidence type="ECO:0008006" key="3">
    <source>
        <dbReference type="Google" id="ProtNLM"/>
    </source>
</evidence>